<feature type="active site" description="Tele-phosphohistidine intermediate" evidence="1">
    <location>
        <position position="8"/>
    </location>
</feature>
<name>A0A926QLI3_9BACL</name>
<reference evidence="3" key="1">
    <citation type="submission" date="2020-09" db="EMBL/GenBank/DDBJ databases">
        <title>Draft Genome Sequence of Paenibacillus sp. WST5.</title>
        <authorList>
            <person name="Bao Z."/>
        </authorList>
    </citation>
    <scope>NUCLEOTIDE SEQUENCE</scope>
    <source>
        <strain evidence="3">WST5</strain>
    </source>
</reference>
<feature type="active site" description="Proton donor/acceptor" evidence="1">
    <location>
        <position position="81"/>
    </location>
</feature>
<organism evidence="3 4">
    <name type="scientific">Paenibacillus sedimenti</name>
    <dbReference type="NCBI Taxonomy" id="2770274"/>
    <lineage>
        <taxon>Bacteria</taxon>
        <taxon>Bacillati</taxon>
        <taxon>Bacillota</taxon>
        <taxon>Bacilli</taxon>
        <taxon>Bacillales</taxon>
        <taxon>Paenibacillaceae</taxon>
        <taxon>Paenibacillus</taxon>
    </lineage>
</organism>
<gene>
    <name evidence="3" type="ORF">ICC18_22415</name>
</gene>
<evidence type="ECO:0000256" key="2">
    <source>
        <dbReference type="PIRSR" id="PIRSR613078-2"/>
    </source>
</evidence>
<proteinExistence type="predicted"/>
<dbReference type="RefSeq" id="WP_188176670.1">
    <property type="nucleotide sequence ID" value="NZ_JACVVD010000009.1"/>
</dbReference>
<dbReference type="CDD" id="cd07067">
    <property type="entry name" value="HP_PGM_like"/>
    <property type="match status" value="1"/>
</dbReference>
<dbReference type="SMART" id="SM00855">
    <property type="entry name" value="PGAM"/>
    <property type="match status" value="1"/>
</dbReference>
<dbReference type="AlphaFoldDB" id="A0A926QLI3"/>
<dbReference type="PIRSF" id="PIRSF000709">
    <property type="entry name" value="6PFK_2-Ptase"/>
    <property type="match status" value="1"/>
</dbReference>
<evidence type="ECO:0000256" key="1">
    <source>
        <dbReference type="PIRSR" id="PIRSR613078-1"/>
    </source>
</evidence>
<sequence>MSLYVVRHGETEWNYENRVCGTTDIRLTNRGIEQAKDLAQLLRKKQINIIISSPLCRALNTAEIISKEICTDYIVDQRLTEQDYGVFEGSPHDNKEFLEAKLHFANKLSGGESILQVVQRIFNLLDDIKEKYRNHNVLLVAHGGVCRVINAYFKEQSNEEFYYFHIGNCELKEYNF</sequence>
<dbReference type="EMBL" id="JACVVD010000009">
    <property type="protein sequence ID" value="MBD0382873.1"/>
    <property type="molecule type" value="Genomic_DNA"/>
</dbReference>
<dbReference type="InterPro" id="IPR050275">
    <property type="entry name" value="PGM_Phosphatase"/>
</dbReference>
<dbReference type="InterPro" id="IPR029033">
    <property type="entry name" value="His_PPase_superfam"/>
</dbReference>
<feature type="binding site" evidence="2">
    <location>
        <begin position="7"/>
        <end position="14"/>
    </location>
    <ligand>
        <name>substrate</name>
    </ligand>
</feature>
<evidence type="ECO:0000313" key="4">
    <source>
        <dbReference type="Proteomes" id="UP000650466"/>
    </source>
</evidence>
<feature type="binding site" evidence="2">
    <location>
        <position position="57"/>
    </location>
    <ligand>
        <name>substrate</name>
    </ligand>
</feature>
<feature type="binding site" evidence="2">
    <location>
        <begin position="81"/>
        <end position="84"/>
    </location>
    <ligand>
        <name>substrate</name>
    </ligand>
</feature>
<dbReference type="GO" id="GO:0016791">
    <property type="term" value="F:phosphatase activity"/>
    <property type="evidence" value="ECO:0007669"/>
    <property type="project" value="TreeGrafter"/>
</dbReference>
<dbReference type="Proteomes" id="UP000650466">
    <property type="component" value="Unassembled WGS sequence"/>
</dbReference>
<comment type="caution">
    <text evidence="3">The sequence shown here is derived from an EMBL/GenBank/DDBJ whole genome shotgun (WGS) entry which is preliminary data.</text>
</comment>
<protein>
    <submittedName>
        <fullName evidence="3">Histidine phosphatase family protein</fullName>
    </submittedName>
</protein>
<dbReference type="Pfam" id="PF00300">
    <property type="entry name" value="His_Phos_1"/>
    <property type="match status" value="1"/>
</dbReference>
<dbReference type="Gene3D" id="3.40.50.1240">
    <property type="entry name" value="Phosphoglycerate mutase-like"/>
    <property type="match status" value="1"/>
</dbReference>
<dbReference type="SUPFAM" id="SSF53254">
    <property type="entry name" value="Phosphoglycerate mutase-like"/>
    <property type="match status" value="1"/>
</dbReference>
<dbReference type="PROSITE" id="PS00175">
    <property type="entry name" value="PG_MUTASE"/>
    <property type="match status" value="1"/>
</dbReference>
<accession>A0A926QLI3</accession>
<dbReference type="InterPro" id="IPR013078">
    <property type="entry name" value="His_Pase_superF_clade-1"/>
</dbReference>
<evidence type="ECO:0000313" key="3">
    <source>
        <dbReference type="EMBL" id="MBD0382873.1"/>
    </source>
</evidence>
<dbReference type="InterPro" id="IPR001345">
    <property type="entry name" value="PG/BPGM_mutase_AS"/>
</dbReference>
<dbReference type="PANTHER" id="PTHR48100">
    <property type="entry name" value="BROAD-SPECIFICITY PHOSPHATASE YOR283W-RELATED"/>
    <property type="match status" value="1"/>
</dbReference>
<keyword evidence="4" id="KW-1185">Reference proteome</keyword>